<gene>
    <name evidence="2" type="ORF">NE857_01435</name>
</gene>
<organism evidence="2 3">
    <name type="scientific">Nocardiopsis exhalans</name>
    <dbReference type="NCBI Taxonomy" id="163604"/>
    <lineage>
        <taxon>Bacteria</taxon>
        <taxon>Bacillati</taxon>
        <taxon>Actinomycetota</taxon>
        <taxon>Actinomycetes</taxon>
        <taxon>Streptosporangiales</taxon>
        <taxon>Nocardiopsidaceae</taxon>
        <taxon>Nocardiopsis</taxon>
    </lineage>
</organism>
<name>A0ABY5D7N4_9ACTN</name>
<feature type="transmembrane region" description="Helical" evidence="1">
    <location>
        <begin position="19"/>
        <end position="36"/>
    </location>
</feature>
<accession>A0ABY5D7N4</accession>
<evidence type="ECO:0000256" key="1">
    <source>
        <dbReference type="SAM" id="Phobius"/>
    </source>
</evidence>
<evidence type="ECO:0000313" key="2">
    <source>
        <dbReference type="EMBL" id="USY20354.1"/>
    </source>
</evidence>
<dbReference type="Proteomes" id="UP001055940">
    <property type="component" value="Chromosome"/>
</dbReference>
<protein>
    <submittedName>
        <fullName evidence="2">Uncharacterized protein</fullName>
    </submittedName>
</protein>
<evidence type="ECO:0000313" key="3">
    <source>
        <dbReference type="Proteomes" id="UP001055940"/>
    </source>
</evidence>
<reference evidence="2" key="1">
    <citation type="submission" date="2022-06" db="EMBL/GenBank/DDBJ databases">
        <authorList>
            <person name="Ping M."/>
        </authorList>
    </citation>
    <scope>NUCLEOTIDE SEQUENCE</scope>
    <source>
        <strain evidence="2">JCM11759T</strain>
    </source>
</reference>
<proteinExistence type="predicted"/>
<keyword evidence="1" id="KW-1133">Transmembrane helix</keyword>
<sequence>MGDQAIRPEPDGTPPVRKLMPTVVFGAVTALCLVLVPFVPGMLAAAAAAGFGLAAMVHCWFDTRRVRQEALVKRREAERIRSLAGRPVETSRYACAVADALRWAGHSASGSEGVRIHVDTDGVYRFTLADPESAELFAESLDEALGPLVGDLRYLIPRHVLTVPEPSADGDRAPGRSVPGAPADPTVPVFHAVPSVLARNRKGALAFEKAWQRWVSRGEVVHSRTEEGRSLITAHFGSSPIEVTTARRLAWE</sequence>
<dbReference type="EMBL" id="CP099837">
    <property type="protein sequence ID" value="USY20354.1"/>
    <property type="molecule type" value="Genomic_DNA"/>
</dbReference>
<keyword evidence="1" id="KW-0812">Transmembrane</keyword>
<keyword evidence="3" id="KW-1185">Reference proteome</keyword>
<feature type="transmembrane region" description="Helical" evidence="1">
    <location>
        <begin position="42"/>
        <end position="61"/>
    </location>
</feature>
<keyword evidence="1" id="KW-0472">Membrane</keyword>